<dbReference type="PANTHER" id="PTHR24056:SF107">
    <property type="entry name" value="CYCLIN-DEPENDENT KINASE 11A-RELATED"/>
    <property type="match status" value="1"/>
</dbReference>
<dbReference type="Gene3D" id="3.30.200.20">
    <property type="entry name" value="Phosphorylase Kinase, domain 1"/>
    <property type="match status" value="1"/>
</dbReference>
<protein>
    <submittedName>
        <fullName evidence="9">Cdk10/11, putative</fullName>
    </submittedName>
</protein>
<dbReference type="GO" id="GO:0010556">
    <property type="term" value="P:regulation of macromolecule biosynthetic process"/>
    <property type="evidence" value="ECO:0007669"/>
    <property type="project" value="UniProtKB-ARBA"/>
</dbReference>
<evidence type="ECO:0000256" key="1">
    <source>
        <dbReference type="ARBA" id="ARBA00006485"/>
    </source>
</evidence>
<dbReference type="SMART" id="SM00220">
    <property type="entry name" value="S_TKc"/>
    <property type="match status" value="1"/>
</dbReference>
<feature type="region of interest" description="Disordered" evidence="7">
    <location>
        <begin position="1"/>
        <end position="106"/>
    </location>
</feature>
<keyword evidence="2" id="KW-0723">Serine/threonine-protein kinase</keyword>
<dbReference type="FunFam" id="1.10.510.10:FF:000533">
    <property type="entry name" value="cyclin-dependent kinase 10"/>
    <property type="match status" value="1"/>
</dbReference>
<proteinExistence type="inferred from homology"/>
<keyword evidence="6" id="KW-0067">ATP-binding</keyword>
<gene>
    <name evidence="9" type="ORF">ACA1_271570</name>
</gene>
<accession>L8GP11</accession>
<dbReference type="FunFam" id="3.30.200.20:FF:000172">
    <property type="entry name" value="cyclin-dependent kinase G-2 isoform X1"/>
    <property type="match status" value="1"/>
</dbReference>
<comment type="similarity">
    <text evidence="1">Belongs to the protein kinase superfamily. CMGC Ser/Thr protein kinase family. CDC2/CDKX subfamily.</text>
</comment>
<reference evidence="9 10" key="1">
    <citation type="journal article" date="2013" name="Genome Biol.">
        <title>Genome of Acanthamoeba castellanii highlights extensive lateral gene transfer and early evolution of tyrosine kinase signaling.</title>
        <authorList>
            <person name="Clarke M."/>
            <person name="Lohan A.J."/>
            <person name="Liu B."/>
            <person name="Lagkouvardos I."/>
            <person name="Roy S."/>
            <person name="Zafar N."/>
            <person name="Bertelli C."/>
            <person name="Schilde C."/>
            <person name="Kianianmomeni A."/>
            <person name="Burglin T.R."/>
            <person name="Frech C."/>
            <person name="Turcotte B."/>
            <person name="Kopec K.O."/>
            <person name="Synnott J.M."/>
            <person name="Choo C."/>
            <person name="Paponov I."/>
            <person name="Finkler A."/>
            <person name="Soon Heng Tan C."/>
            <person name="Hutchins A.P."/>
            <person name="Weinmeier T."/>
            <person name="Rattei T."/>
            <person name="Chu J.S."/>
            <person name="Gimenez G."/>
            <person name="Irimia M."/>
            <person name="Rigden D.J."/>
            <person name="Fitzpatrick D.A."/>
            <person name="Lorenzo-Morales J."/>
            <person name="Bateman A."/>
            <person name="Chiu C.H."/>
            <person name="Tang P."/>
            <person name="Hegemann P."/>
            <person name="Fromm H."/>
            <person name="Raoult D."/>
            <person name="Greub G."/>
            <person name="Miranda-Saavedra D."/>
            <person name="Chen N."/>
            <person name="Nash P."/>
            <person name="Ginger M.L."/>
            <person name="Horn M."/>
            <person name="Schaap P."/>
            <person name="Caler L."/>
            <person name="Loftus B."/>
        </authorList>
    </citation>
    <scope>NUCLEOTIDE SEQUENCE [LARGE SCALE GENOMIC DNA]</scope>
    <source>
        <strain evidence="9 10">Neff</strain>
    </source>
</reference>
<dbReference type="CDD" id="cd07843">
    <property type="entry name" value="STKc_CDC2L1"/>
    <property type="match status" value="1"/>
</dbReference>
<dbReference type="InterPro" id="IPR050108">
    <property type="entry name" value="CDK"/>
</dbReference>
<dbReference type="SUPFAM" id="SSF56112">
    <property type="entry name" value="Protein kinase-like (PK-like)"/>
    <property type="match status" value="1"/>
</dbReference>
<keyword evidence="10" id="KW-1185">Reference proteome</keyword>
<evidence type="ECO:0000256" key="3">
    <source>
        <dbReference type="ARBA" id="ARBA00022679"/>
    </source>
</evidence>
<name>L8GP11_ACACF</name>
<sequence length="491" mass="54224">MEDQQQPSRPRGRGPIVGLSPPSGSTKRRAHDAEDEHTPPAVGTKRARSSSGGKEREEGGATPTAGNGLPASPAPRAPSPSSSSSSSSSVPPKGASPGQRAASPQGTPLRAAAAGLPVLVAAMRSCRSVDHYERLNRIQEGAYGVVHRAKDKETGEVVALKKFKIKGDESFPVTALRELAVLMEMDHPNVVRAKEIVIGKDPNSFYLVMEFLEHDLKDLMTAMRDPFLQSEIKCLLQQLLEAIAYIHDNWYLHRDLKTSNLLLSSKGILKVADFGLARHYGDPLRPYTQPVVTLWYLAKRPIDPYRAPELLLGAKEYSWEIDMWAVGCIFAEMLCKEPLMKAQTELQMIDQIFKMLGTPNDDVWPGFSELPFVKKMKFKTYPSAIRQRMFSATTDAGFDLLMSFLAYDPKKRITAREALSHRYFTEPPLPREPGMIQTFPSLHEGTRPRPNSPGVEGGLFGAHLLSDSTDAHAALGIDPYGHQPTGFKLRF</sequence>
<keyword evidence="4" id="KW-0547">Nucleotide-binding</keyword>
<keyword evidence="3" id="KW-0808">Transferase</keyword>
<dbReference type="InterPro" id="IPR008271">
    <property type="entry name" value="Ser/Thr_kinase_AS"/>
</dbReference>
<dbReference type="OMA" id="DMVPTPY"/>
<dbReference type="AlphaFoldDB" id="L8GP11"/>
<evidence type="ECO:0000313" key="9">
    <source>
        <dbReference type="EMBL" id="ELR14612.1"/>
    </source>
</evidence>
<evidence type="ECO:0000256" key="7">
    <source>
        <dbReference type="SAM" id="MobiDB-lite"/>
    </source>
</evidence>
<dbReference type="GO" id="GO:0005634">
    <property type="term" value="C:nucleus"/>
    <property type="evidence" value="ECO:0007669"/>
    <property type="project" value="TreeGrafter"/>
</dbReference>
<organism evidence="9 10">
    <name type="scientific">Acanthamoeba castellanii (strain ATCC 30010 / Neff)</name>
    <dbReference type="NCBI Taxonomy" id="1257118"/>
    <lineage>
        <taxon>Eukaryota</taxon>
        <taxon>Amoebozoa</taxon>
        <taxon>Discosea</taxon>
        <taxon>Longamoebia</taxon>
        <taxon>Centramoebida</taxon>
        <taxon>Acanthamoebidae</taxon>
        <taxon>Acanthamoeba</taxon>
    </lineage>
</organism>
<evidence type="ECO:0000256" key="2">
    <source>
        <dbReference type="ARBA" id="ARBA00022527"/>
    </source>
</evidence>
<dbReference type="Pfam" id="PF00069">
    <property type="entry name" value="Pkinase"/>
    <property type="match status" value="1"/>
</dbReference>
<dbReference type="VEuPathDB" id="AmoebaDB:ACA1_271570"/>
<dbReference type="PANTHER" id="PTHR24056">
    <property type="entry name" value="CELL DIVISION PROTEIN KINASE"/>
    <property type="match status" value="1"/>
</dbReference>
<dbReference type="STRING" id="1257118.L8GP11"/>
<feature type="compositionally biased region" description="Low complexity" evidence="7">
    <location>
        <begin position="79"/>
        <end position="97"/>
    </location>
</feature>
<dbReference type="GeneID" id="14915198"/>
<feature type="domain" description="Protein kinase" evidence="8">
    <location>
        <begin position="132"/>
        <end position="424"/>
    </location>
</feature>
<dbReference type="GO" id="GO:0080090">
    <property type="term" value="P:regulation of primary metabolic process"/>
    <property type="evidence" value="ECO:0007669"/>
    <property type="project" value="UniProtKB-ARBA"/>
</dbReference>
<dbReference type="KEGG" id="acan:ACA1_271570"/>
<dbReference type="OrthoDB" id="1732493at2759"/>
<dbReference type="InterPro" id="IPR000719">
    <property type="entry name" value="Prot_kinase_dom"/>
</dbReference>
<dbReference type="GO" id="GO:0005524">
    <property type="term" value="F:ATP binding"/>
    <property type="evidence" value="ECO:0007669"/>
    <property type="project" value="UniProtKB-KW"/>
</dbReference>
<keyword evidence="5" id="KW-0418">Kinase</keyword>
<evidence type="ECO:0000259" key="8">
    <source>
        <dbReference type="PROSITE" id="PS50011"/>
    </source>
</evidence>
<evidence type="ECO:0000313" key="10">
    <source>
        <dbReference type="Proteomes" id="UP000011083"/>
    </source>
</evidence>
<dbReference type="RefSeq" id="XP_004336625.1">
    <property type="nucleotide sequence ID" value="XM_004336577.1"/>
</dbReference>
<dbReference type="Gene3D" id="1.10.510.10">
    <property type="entry name" value="Transferase(Phosphotransferase) domain 1"/>
    <property type="match status" value="1"/>
</dbReference>
<evidence type="ECO:0000256" key="4">
    <source>
        <dbReference type="ARBA" id="ARBA00022741"/>
    </source>
</evidence>
<dbReference type="PROSITE" id="PS00108">
    <property type="entry name" value="PROTEIN_KINASE_ST"/>
    <property type="match status" value="1"/>
</dbReference>
<dbReference type="InterPro" id="IPR045267">
    <property type="entry name" value="CDK11/PITSLRE_STKc"/>
</dbReference>
<dbReference type="GO" id="GO:0004674">
    <property type="term" value="F:protein serine/threonine kinase activity"/>
    <property type="evidence" value="ECO:0007669"/>
    <property type="project" value="UniProtKB-KW"/>
</dbReference>
<dbReference type="GO" id="GO:0007346">
    <property type="term" value="P:regulation of mitotic cell cycle"/>
    <property type="evidence" value="ECO:0007669"/>
    <property type="project" value="TreeGrafter"/>
</dbReference>
<dbReference type="EMBL" id="KB008049">
    <property type="protein sequence ID" value="ELR14612.1"/>
    <property type="molecule type" value="Genomic_DNA"/>
</dbReference>
<dbReference type="InterPro" id="IPR011009">
    <property type="entry name" value="Kinase-like_dom_sf"/>
</dbReference>
<dbReference type="PROSITE" id="PS50011">
    <property type="entry name" value="PROTEIN_KINASE_DOM"/>
    <property type="match status" value="1"/>
</dbReference>
<dbReference type="Proteomes" id="UP000011083">
    <property type="component" value="Unassembled WGS sequence"/>
</dbReference>
<evidence type="ECO:0000256" key="6">
    <source>
        <dbReference type="ARBA" id="ARBA00022840"/>
    </source>
</evidence>
<evidence type="ECO:0000256" key="5">
    <source>
        <dbReference type="ARBA" id="ARBA00022777"/>
    </source>
</evidence>